<evidence type="ECO:0000256" key="5">
    <source>
        <dbReference type="ARBA" id="ARBA00022833"/>
    </source>
</evidence>
<dbReference type="PROSITE" id="PS50134">
    <property type="entry name" value="ZF_TAZ"/>
    <property type="match status" value="1"/>
</dbReference>
<evidence type="ECO:0000256" key="3">
    <source>
        <dbReference type="ARBA" id="ARBA00022771"/>
    </source>
</evidence>
<dbReference type="AlphaFoldDB" id="A0AAP0D6Y9"/>
<dbReference type="PANTHER" id="PTHR46287">
    <property type="entry name" value="BTB/POZ AND TAZ DOMAIN-CONTAINING PROTEIN 3-RELATED"/>
    <property type="match status" value="1"/>
</dbReference>
<feature type="compositionally biased region" description="Low complexity" evidence="6">
    <location>
        <begin position="1"/>
        <end position="19"/>
    </location>
</feature>
<keyword evidence="4" id="KW-0833">Ubl conjugation pathway</keyword>
<evidence type="ECO:0000259" key="7">
    <source>
        <dbReference type="PROSITE" id="PS50097"/>
    </source>
</evidence>
<dbReference type="InterPro" id="IPR000210">
    <property type="entry name" value="BTB/POZ_dom"/>
</dbReference>
<protein>
    <recommendedName>
        <fullName evidence="11">BTB/POZ and TAZ domain-containing protein 4</fullName>
    </recommendedName>
</protein>
<dbReference type="Pfam" id="PF02135">
    <property type="entry name" value="zf-TAZ"/>
    <property type="match status" value="1"/>
</dbReference>
<dbReference type="InterPro" id="IPR011333">
    <property type="entry name" value="SKP1/BTB/POZ_sf"/>
</dbReference>
<dbReference type="Pfam" id="PF00651">
    <property type="entry name" value="BTB"/>
    <property type="match status" value="1"/>
</dbReference>
<name>A0AAP0D6Y9_9ASTR</name>
<dbReference type="GO" id="GO:0009725">
    <property type="term" value="P:response to hormone"/>
    <property type="evidence" value="ECO:0007669"/>
    <property type="project" value="UniProtKB-ARBA"/>
</dbReference>
<dbReference type="EMBL" id="JBCNJP010000015">
    <property type="protein sequence ID" value="KAK9067007.1"/>
    <property type="molecule type" value="Genomic_DNA"/>
</dbReference>
<evidence type="ECO:0000259" key="8">
    <source>
        <dbReference type="PROSITE" id="PS50134"/>
    </source>
</evidence>
<dbReference type="PROSITE" id="PS50097">
    <property type="entry name" value="BTB"/>
    <property type="match status" value="1"/>
</dbReference>
<reference evidence="9 10" key="1">
    <citation type="submission" date="2024-04" db="EMBL/GenBank/DDBJ databases">
        <title>The reference genome of an endangered Asteraceae, Deinandra increscens subsp. villosa, native to the Central Coast of California.</title>
        <authorList>
            <person name="Guilliams M."/>
            <person name="Hasenstab-Lehman K."/>
            <person name="Meyer R."/>
            <person name="Mcevoy S."/>
        </authorList>
    </citation>
    <scope>NUCLEOTIDE SEQUENCE [LARGE SCALE GENOMIC DNA]</scope>
    <source>
        <tissue evidence="9">Leaf</tissue>
    </source>
</reference>
<dbReference type="CDD" id="cd14733">
    <property type="entry name" value="BACK"/>
    <property type="match status" value="1"/>
</dbReference>
<dbReference type="SMART" id="SM00225">
    <property type="entry name" value="BTB"/>
    <property type="match status" value="1"/>
</dbReference>
<dbReference type="Gene3D" id="1.25.40.420">
    <property type="match status" value="1"/>
</dbReference>
<dbReference type="SUPFAM" id="SSF54695">
    <property type="entry name" value="POZ domain"/>
    <property type="match status" value="1"/>
</dbReference>
<dbReference type="FunFam" id="1.25.40.420:FF:000012">
    <property type="entry name" value="BTB/POZ and TAZ domain-containing protein 2"/>
    <property type="match status" value="1"/>
</dbReference>
<dbReference type="GO" id="GO:0008270">
    <property type="term" value="F:zinc ion binding"/>
    <property type="evidence" value="ECO:0007669"/>
    <property type="project" value="UniProtKB-KW"/>
</dbReference>
<keyword evidence="10" id="KW-1185">Reference proteome</keyword>
<organism evidence="9 10">
    <name type="scientific">Deinandra increscens subsp. villosa</name>
    <dbReference type="NCBI Taxonomy" id="3103831"/>
    <lineage>
        <taxon>Eukaryota</taxon>
        <taxon>Viridiplantae</taxon>
        <taxon>Streptophyta</taxon>
        <taxon>Embryophyta</taxon>
        <taxon>Tracheophyta</taxon>
        <taxon>Spermatophyta</taxon>
        <taxon>Magnoliopsida</taxon>
        <taxon>eudicotyledons</taxon>
        <taxon>Gunneridae</taxon>
        <taxon>Pentapetalae</taxon>
        <taxon>asterids</taxon>
        <taxon>campanulids</taxon>
        <taxon>Asterales</taxon>
        <taxon>Asteraceae</taxon>
        <taxon>Asteroideae</taxon>
        <taxon>Heliantheae alliance</taxon>
        <taxon>Madieae</taxon>
        <taxon>Madiinae</taxon>
        <taxon>Deinandra</taxon>
    </lineage>
</organism>
<dbReference type="SMART" id="SM00551">
    <property type="entry name" value="ZnF_TAZ"/>
    <property type="match status" value="1"/>
</dbReference>
<keyword evidence="3" id="KW-0863">Zinc-finger</keyword>
<evidence type="ECO:0000313" key="10">
    <source>
        <dbReference type="Proteomes" id="UP001408789"/>
    </source>
</evidence>
<dbReference type="Proteomes" id="UP001408789">
    <property type="component" value="Unassembled WGS sequence"/>
</dbReference>
<feature type="domain" description="TAZ-type" evidence="8">
    <location>
        <begin position="267"/>
        <end position="365"/>
    </location>
</feature>
<feature type="region of interest" description="Disordered" evidence="6">
    <location>
        <begin position="1"/>
        <end position="44"/>
    </location>
</feature>
<proteinExistence type="predicted"/>
<evidence type="ECO:0008006" key="11">
    <source>
        <dbReference type="Google" id="ProtNLM"/>
    </source>
</evidence>
<keyword evidence="2" id="KW-0479">Metal-binding</keyword>
<dbReference type="FunFam" id="1.20.1020.10:FF:000004">
    <property type="entry name" value="BTB/POZ and TAZ domain-containing protein 2"/>
    <property type="match status" value="1"/>
</dbReference>
<comment type="caution">
    <text evidence="9">The sequence shown here is derived from an EMBL/GenBank/DDBJ whole genome shotgun (WGS) entry which is preliminary data.</text>
</comment>
<evidence type="ECO:0000313" key="9">
    <source>
        <dbReference type="EMBL" id="KAK9067007.1"/>
    </source>
</evidence>
<dbReference type="SUPFAM" id="SSF57933">
    <property type="entry name" value="TAZ domain"/>
    <property type="match status" value="1"/>
</dbReference>
<dbReference type="InterPro" id="IPR044513">
    <property type="entry name" value="BT1/2/3/4/5"/>
</dbReference>
<evidence type="ECO:0000256" key="2">
    <source>
        <dbReference type="ARBA" id="ARBA00022723"/>
    </source>
</evidence>
<dbReference type="InterPro" id="IPR035898">
    <property type="entry name" value="TAZ_dom_sf"/>
</dbReference>
<feature type="domain" description="BTB" evidence="7">
    <location>
        <begin position="93"/>
        <end position="161"/>
    </location>
</feature>
<dbReference type="GO" id="GO:0042542">
    <property type="term" value="P:response to hydrogen peroxide"/>
    <property type="evidence" value="ECO:0007669"/>
    <property type="project" value="UniProtKB-ARBA"/>
</dbReference>
<comment type="pathway">
    <text evidence="1">Protein modification; protein ubiquitination.</text>
</comment>
<dbReference type="GO" id="GO:0005516">
    <property type="term" value="F:calmodulin binding"/>
    <property type="evidence" value="ECO:0007669"/>
    <property type="project" value="UniProtKB-ARBA"/>
</dbReference>
<evidence type="ECO:0000256" key="6">
    <source>
        <dbReference type="SAM" id="MobiDB-lite"/>
    </source>
</evidence>
<sequence length="408" mass="47089">MSLPATTTTIISTPTTKTPQPYHLSATRGNKPWQTATRKDQRPSLPTRLSLLRYRQQPPQPPLATAVLRRRSCCVSAATTESWDRLFDDAYRADVSIQTSSDDVIYAHSSILGLASPVFRTMFKRQSRSKRIFIVPIRGVPPEAVRVFIRFLYSSRYEENQMEEHVLSLLVLSHSYVIPRLKRECEFQLEHKYLNVDNAIDVFQLALLCDAPRLGIICHRLILKNFKAASLSDGWKVMKESHPILEKELLETVVDEAHRQKEKVKKANERKTYLQLYEAMEALVHICRDGCRTIGPHDKALDKHQEPCKYEACKGLESLVRHFAGCKLRVPGGCVQCKRMWQLLELHSRICIDPNVCRVPLCKNFKERSRRYKKKKDDIKWRILVRKILRTKSITGAPYFSLAASQFT</sequence>
<dbReference type="InterPro" id="IPR000197">
    <property type="entry name" value="Znf_TAZ"/>
</dbReference>
<dbReference type="Gene3D" id="3.30.710.10">
    <property type="entry name" value="Potassium Channel Kv1.1, Chain A"/>
    <property type="match status" value="1"/>
</dbReference>
<dbReference type="GO" id="GO:0009751">
    <property type="term" value="P:response to salicylic acid"/>
    <property type="evidence" value="ECO:0007669"/>
    <property type="project" value="UniProtKB-ARBA"/>
</dbReference>
<evidence type="ECO:0000256" key="4">
    <source>
        <dbReference type="ARBA" id="ARBA00022786"/>
    </source>
</evidence>
<dbReference type="PANTHER" id="PTHR46287:SF11">
    <property type="entry name" value="BTB_POZ AND TAZ DOMAIN-CONTAINING PROTEIN 4"/>
    <property type="match status" value="1"/>
</dbReference>
<gene>
    <name evidence="9" type="ORF">SSX86_014331</name>
</gene>
<dbReference type="GO" id="GO:0006355">
    <property type="term" value="P:regulation of DNA-templated transcription"/>
    <property type="evidence" value="ECO:0007669"/>
    <property type="project" value="UniProtKB-ARBA"/>
</dbReference>
<keyword evidence="5" id="KW-0862">Zinc</keyword>
<evidence type="ECO:0000256" key="1">
    <source>
        <dbReference type="ARBA" id="ARBA00004906"/>
    </source>
</evidence>
<accession>A0AAP0D6Y9</accession>
<dbReference type="Gene3D" id="1.20.1020.10">
    <property type="entry name" value="TAZ domain"/>
    <property type="match status" value="1"/>
</dbReference>